<proteinExistence type="predicted"/>
<protein>
    <submittedName>
        <fullName evidence="2">Uncharacterized protein</fullName>
    </submittedName>
</protein>
<dbReference type="EMBL" id="JAPFFF010000045">
    <property type="protein sequence ID" value="KAK8840481.1"/>
    <property type="molecule type" value="Genomic_DNA"/>
</dbReference>
<keyword evidence="3" id="KW-1185">Reference proteome</keyword>
<evidence type="ECO:0000256" key="1">
    <source>
        <dbReference type="SAM" id="Coils"/>
    </source>
</evidence>
<keyword evidence="1" id="KW-0175">Coiled coil</keyword>
<evidence type="ECO:0000313" key="2">
    <source>
        <dbReference type="EMBL" id="KAK8840481.1"/>
    </source>
</evidence>
<comment type="caution">
    <text evidence="2">The sequence shown here is derived from an EMBL/GenBank/DDBJ whole genome shotgun (WGS) entry which is preliminary data.</text>
</comment>
<feature type="coiled-coil region" evidence="1">
    <location>
        <begin position="241"/>
        <end position="305"/>
    </location>
</feature>
<sequence length="364" mass="41912">MSNSTITEDSYLAIDNKNNSSFIPKEIKGLEPGIADKIRNIFPVNTEILAKNVDKKLSSNLFDSNQTNRSIDNRKYNYLNHLAHSNNISEKIEYYEDFGISSSDESLSDPEIENNDIFIPQIFFKTIQKTTQQQLKHINSEETILNEPNNVIKREISEIKQTRSILPLFETKINPESNSTYISAKTEKYNLIKKEEIDKIESIKNEVFATFETAKNDEIRLISEAKEEACKLIEEIKSETINKLKNEEIKTLTEIEEIKNEKLNRIKDVQNEALSKIENAKSLTLMRIQNAKIDALNKIQETRNETFLKFKILLKEEEEKIDDFDIESSDESSSGTVDDVNDVVVPKCVVDIIVDAVEQNFNKF</sequence>
<dbReference type="Proteomes" id="UP001470230">
    <property type="component" value="Unassembled WGS sequence"/>
</dbReference>
<reference evidence="2 3" key="1">
    <citation type="submission" date="2024-04" db="EMBL/GenBank/DDBJ databases">
        <title>Tritrichomonas musculus Genome.</title>
        <authorList>
            <person name="Alves-Ferreira E."/>
            <person name="Grigg M."/>
            <person name="Lorenzi H."/>
            <person name="Galac M."/>
        </authorList>
    </citation>
    <scope>NUCLEOTIDE SEQUENCE [LARGE SCALE GENOMIC DNA]</scope>
    <source>
        <strain evidence="2 3">EAF2021</strain>
    </source>
</reference>
<gene>
    <name evidence="2" type="ORF">M9Y10_030686</name>
</gene>
<evidence type="ECO:0000313" key="3">
    <source>
        <dbReference type="Proteomes" id="UP001470230"/>
    </source>
</evidence>
<name>A0ABR2H3K8_9EUKA</name>
<accession>A0ABR2H3K8</accession>
<organism evidence="2 3">
    <name type="scientific">Tritrichomonas musculus</name>
    <dbReference type="NCBI Taxonomy" id="1915356"/>
    <lineage>
        <taxon>Eukaryota</taxon>
        <taxon>Metamonada</taxon>
        <taxon>Parabasalia</taxon>
        <taxon>Tritrichomonadida</taxon>
        <taxon>Tritrichomonadidae</taxon>
        <taxon>Tritrichomonas</taxon>
    </lineage>
</organism>